<gene>
    <name evidence="3" type="ORF">CUJ89_03785</name>
</gene>
<feature type="region of interest" description="Disordered" evidence="1">
    <location>
        <begin position="1"/>
        <end position="50"/>
    </location>
</feature>
<evidence type="ECO:0000256" key="1">
    <source>
        <dbReference type="SAM" id="MobiDB-lite"/>
    </source>
</evidence>
<accession>A0A2Z5MRA6</accession>
<organism evidence="3 4">
    <name type="scientific">Burkholderia pyrrocinia</name>
    <name type="common">Pseudomonas pyrrocinia</name>
    <dbReference type="NCBI Taxonomy" id="60550"/>
    <lineage>
        <taxon>Bacteria</taxon>
        <taxon>Pseudomonadati</taxon>
        <taxon>Pseudomonadota</taxon>
        <taxon>Betaproteobacteria</taxon>
        <taxon>Burkholderiales</taxon>
        <taxon>Burkholderiaceae</taxon>
        <taxon>Burkholderia</taxon>
        <taxon>Burkholderia cepacia complex</taxon>
    </lineage>
</organism>
<proteinExistence type="predicted"/>
<evidence type="ECO:0000313" key="3">
    <source>
        <dbReference type="EMBL" id="AXF19722.1"/>
    </source>
</evidence>
<sequence>MAARDARADRRRLRRAGLDGPRARRTRTRARRPHTGLSGPPAARVSRAGAPPGATWPGLVWAAAALLYLLVPPLLAGARPAGAPRPSA</sequence>
<evidence type="ECO:0000256" key="2">
    <source>
        <dbReference type="SAM" id="Phobius"/>
    </source>
</evidence>
<dbReference type="AlphaFoldDB" id="A0A2Z5MRA6"/>
<feature type="compositionally biased region" description="Basic residues" evidence="1">
    <location>
        <begin position="23"/>
        <end position="34"/>
    </location>
</feature>
<feature type="transmembrane region" description="Helical" evidence="2">
    <location>
        <begin position="59"/>
        <end position="78"/>
    </location>
</feature>
<keyword evidence="2" id="KW-0472">Membrane</keyword>
<keyword evidence="2" id="KW-1133">Transmembrane helix</keyword>
<dbReference type="EMBL" id="CP024902">
    <property type="protein sequence ID" value="AXF19722.1"/>
    <property type="molecule type" value="Genomic_DNA"/>
</dbReference>
<name>A0A2Z5MRA6_BURPY</name>
<protein>
    <submittedName>
        <fullName evidence="3">Uncharacterized protein</fullName>
    </submittedName>
</protein>
<dbReference type="Proteomes" id="UP000253104">
    <property type="component" value="Chromosome mHSR5_A"/>
</dbReference>
<evidence type="ECO:0000313" key="4">
    <source>
        <dbReference type="Proteomes" id="UP000253104"/>
    </source>
</evidence>
<reference evidence="3 4" key="1">
    <citation type="journal article" date="2018" name="ISME J.">
        <title>Involvement of Burkholderiaceae and sulfurous volatiles in disease-suppressive soils.</title>
        <authorList>
            <person name="Carrion V.J."/>
            <person name="Cordovez V."/>
            <person name="Tyc O."/>
            <person name="Etalo D.W."/>
            <person name="de Bruijn I."/>
            <person name="de Jager V.C."/>
            <person name="Medema M.H."/>
            <person name="Eberl L."/>
            <person name="Raaijmakers J.M."/>
        </authorList>
    </citation>
    <scope>NUCLEOTIDE SEQUENCE [LARGE SCALE GENOMIC DNA]</scope>
    <source>
        <strain evidence="4">mHSR5</strain>
    </source>
</reference>
<keyword evidence="2" id="KW-0812">Transmembrane</keyword>